<comment type="caution">
    <text evidence="1">The sequence shown here is derived from an EMBL/GenBank/DDBJ whole genome shotgun (WGS) entry which is preliminary data.</text>
</comment>
<evidence type="ECO:0000313" key="1">
    <source>
        <dbReference type="EMBL" id="MBW3096403.1"/>
    </source>
</evidence>
<name>A0ABS6WKD0_9HYPH</name>
<protein>
    <submittedName>
        <fullName evidence="1">Biliverdin-producing heme oxygenase</fullName>
    </submittedName>
</protein>
<dbReference type="CDD" id="cd19166">
    <property type="entry name" value="HemeO-bac"/>
    <property type="match status" value="1"/>
</dbReference>
<keyword evidence="2" id="KW-1185">Reference proteome</keyword>
<accession>A0ABS6WKD0</accession>
<dbReference type="Proteomes" id="UP001430804">
    <property type="component" value="Unassembled WGS sequence"/>
</dbReference>
<gene>
    <name evidence="1" type="ORF">KY465_03815</name>
</gene>
<dbReference type="RefSeq" id="WP_219200062.1">
    <property type="nucleotide sequence ID" value="NZ_JAHWQX010000001.1"/>
</dbReference>
<organism evidence="1 2">
    <name type="scientific">Pseudohoeflea coraliihabitans</name>
    <dbReference type="NCBI Taxonomy" id="2860393"/>
    <lineage>
        <taxon>Bacteria</taxon>
        <taxon>Pseudomonadati</taxon>
        <taxon>Pseudomonadota</taxon>
        <taxon>Alphaproteobacteria</taxon>
        <taxon>Hyphomicrobiales</taxon>
        <taxon>Rhizobiaceae</taxon>
        <taxon>Pseudohoeflea</taxon>
    </lineage>
</organism>
<dbReference type="EMBL" id="JAHWQX010000001">
    <property type="protein sequence ID" value="MBW3096403.1"/>
    <property type="molecule type" value="Genomic_DNA"/>
</dbReference>
<evidence type="ECO:0000313" key="2">
    <source>
        <dbReference type="Proteomes" id="UP001430804"/>
    </source>
</evidence>
<sequence>MFQILSGADTQCIRNHLRQETRAAHAAVDRIFPRQQIVTPVGYLHFLNVHASIVPAAEAHICASGHADDLPDLKNRLRTDALLHDRRAMAGDEIIAAEVSFLHSRSAVAGLLYVLEGSRLGSKIIASWLFRHEPKCDFPTAFLAHGDRQNYWSSYLAWLEAQEWSATDRAEMADAALAVFSAYLTAHERQLAHGW</sequence>
<proteinExistence type="predicted"/>
<reference evidence="1" key="1">
    <citation type="submission" date="2021-07" db="EMBL/GenBank/DDBJ databases">
        <title>Pseudohoeflea marina sp. nov. a polyhydroxyalcanoate-producing bacterium.</title>
        <authorList>
            <person name="Zheng W."/>
            <person name="Yu S."/>
            <person name="Huang Y."/>
        </authorList>
    </citation>
    <scope>NUCLEOTIDE SEQUENCE</scope>
    <source>
        <strain evidence="1">DP4N28-3</strain>
    </source>
</reference>